<dbReference type="Pfam" id="PF13472">
    <property type="entry name" value="Lipase_GDSL_2"/>
    <property type="match status" value="1"/>
</dbReference>
<protein>
    <submittedName>
        <fullName evidence="2">SGNH hydrolase-type esterase domain-containing protein</fullName>
    </submittedName>
</protein>
<dbReference type="Proteomes" id="UP000813444">
    <property type="component" value="Unassembled WGS sequence"/>
</dbReference>
<dbReference type="InterPro" id="IPR013830">
    <property type="entry name" value="SGNH_hydro"/>
</dbReference>
<keyword evidence="3" id="KW-1185">Reference proteome</keyword>
<reference evidence="2" key="1">
    <citation type="journal article" date="2021" name="Nat. Commun.">
        <title>Genetic determinants of endophytism in the Arabidopsis root mycobiome.</title>
        <authorList>
            <person name="Mesny F."/>
            <person name="Miyauchi S."/>
            <person name="Thiergart T."/>
            <person name="Pickel B."/>
            <person name="Atanasova L."/>
            <person name="Karlsson M."/>
            <person name="Huettel B."/>
            <person name="Barry K.W."/>
            <person name="Haridas S."/>
            <person name="Chen C."/>
            <person name="Bauer D."/>
            <person name="Andreopoulos W."/>
            <person name="Pangilinan J."/>
            <person name="LaButti K."/>
            <person name="Riley R."/>
            <person name="Lipzen A."/>
            <person name="Clum A."/>
            <person name="Drula E."/>
            <person name="Henrissat B."/>
            <person name="Kohler A."/>
            <person name="Grigoriev I.V."/>
            <person name="Martin F.M."/>
            <person name="Hacquard S."/>
        </authorList>
    </citation>
    <scope>NUCLEOTIDE SEQUENCE</scope>
    <source>
        <strain evidence="2">MPI-CAGE-CH-0235</strain>
    </source>
</reference>
<dbReference type="CDD" id="cd01821">
    <property type="entry name" value="Rhamnogalacturan_acetylesterase_like"/>
    <property type="match status" value="1"/>
</dbReference>
<dbReference type="PANTHER" id="PTHR43695:SF2">
    <property type="entry name" value="PUTATIVE (AFU_ORTHOLOGUE AFUA_2G17250)-RELATED"/>
    <property type="match status" value="1"/>
</dbReference>
<dbReference type="Gene3D" id="3.40.50.1110">
    <property type="entry name" value="SGNH hydrolase"/>
    <property type="match status" value="1"/>
</dbReference>
<sequence>MGLNLAKNGRTTKSFVEQGWWEQALDAVKGNKSLHQPIVTIQFGHNDQKPANGVPLADFERNLGNMVDEVQAAGGTPVLITPLTRRSFKDGKVDESLVNERATTIKVAEEKGVACLDLNKASVDYVNAIGEANGHKYDAEPGDSTHLNAAGTTVFSRMVADLLVRERSDLGQWIRGNKALSAKIWAGEFATGEE</sequence>
<evidence type="ECO:0000313" key="2">
    <source>
        <dbReference type="EMBL" id="KAH7321229.1"/>
    </source>
</evidence>
<keyword evidence="2" id="KW-0378">Hydrolase</keyword>
<dbReference type="EMBL" id="JAGPNK010000005">
    <property type="protein sequence ID" value="KAH7321229.1"/>
    <property type="molecule type" value="Genomic_DNA"/>
</dbReference>
<dbReference type="InterPro" id="IPR036514">
    <property type="entry name" value="SGNH_hydro_sf"/>
</dbReference>
<feature type="domain" description="SGNH hydrolase-type esterase" evidence="1">
    <location>
        <begin position="4"/>
        <end position="151"/>
    </location>
</feature>
<comment type="caution">
    <text evidence="2">The sequence shown here is derived from an EMBL/GenBank/DDBJ whole genome shotgun (WGS) entry which is preliminary data.</text>
</comment>
<organism evidence="2 3">
    <name type="scientific">Stachybotrys elegans</name>
    <dbReference type="NCBI Taxonomy" id="80388"/>
    <lineage>
        <taxon>Eukaryota</taxon>
        <taxon>Fungi</taxon>
        <taxon>Dikarya</taxon>
        <taxon>Ascomycota</taxon>
        <taxon>Pezizomycotina</taxon>
        <taxon>Sordariomycetes</taxon>
        <taxon>Hypocreomycetidae</taxon>
        <taxon>Hypocreales</taxon>
        <taxon>Stachybotryaceae</taxon>
        <taxon>Stachybotrys</taxon>
    </lineage>
</organism>
<proteinExistence type="predicted"/>
<dbReference type="PANTHER" id="PTHR43695">
    <property type="entry name" value="PUTATIVE (AFU_ORTHOLOGUE AFUA_2G17250)-RELATED"/>
    <property type="match status" value="1"/>
</dbReference>
<dbReference type="SUPFAM" id="SSF52266">
    <property type="entry name" value="SGNH hydrolase"/>
    <property type="match status" value="1"/>
</dbReference>
<dbReference type="OrthoDB" id="5041285at2759"/>
<dbReference type="InterPro" id="IPR037459">
    <property type="entry name" value="RhgT-like"/>
</dbReference>
<evidence type="ECO:0000259" key="1">
    <source>
        <dbReference type="Pfam" id="PF13472"/>
    </source>
</evidence>
<evidence type="ECO:0000313" key="3">
    <source>
        <dbReference type="Proteomes" id="UP000813444"/>
    </source>
</evidence>
<dbReference type="AlphaFoldDB" id="A0A8K0WS97"/>
<dbReference type="GO" id="GO:0016787">
    <property type="term" value="F:hydrolase activity"/>
    <property type="evidence" value="ECO:0007669"/>
    <property type="project" value="UniProtKB-KW"/>
</dbReference>
<accession>A0A8K0WS97</accession>
<name>A0A8K0WS97_9HYPO</name>
<gene>
    <name evidence="2" type="ORF">B0I35DRAFT_209922</name>
</gene>